<accession>A0A9Q0F7B4</accession>
<keyword evidence="2" id="KW-1185">Reference proteome</keyword>
<reference evidence="1" key="2">
    <citation type="journal article" date="2023" name="Plants (Basel)">
        <title>Annotation of the Turnera subulata (Passifloraceae) Draft Genome Reveals the S-Locus Evolved after the Divergence of Turneroideae from Passifloroideae in a Stepwise Manner.</title>
        <authorList>
            <person name="Henning P.M."/>
            <person name="Roalson E.H."/>
            <person name="Mir W."/>
            <person name="McCubbin A.G."/>
            <person name="Shore J.S."/>
        </authorList>
    </citation>
    <scope>NUCLEOTIDE SEQUENCE</scope>
    <source>
        <strain evidence="1">F60SS</strain>
    </source>
</reference>
<dbReference type="Proteomes" id="UP001141552">
    <property type="component" value="Unassembled WGS sequence"/>
</dbReference>
<dbReference type="AlphaFoldDB" id="A0A9Q0F7B4"/>
<evidence type="ECO:0000313" key="2">
    <source>
        <dbReference type="Proteomes" id="UP001141552"/>
    </source>
</evidence>
<organism evidence="1 2">
    <name type="scientific">Turnera subulata</name>
    <dbReference type="NCBI Taxonomy" id="218843"/>
    <lineage>
        <taxon>Eukaryota</taxon>
        <taxon>Viridiplantae</taxon>
        <taxon>Streptophyta</taxon>
        <taxon>Embryophyta</taxon>
        <taxon>Tracheophyta</taxon>
        <taxon>Spermatophyta</taxon>
        <taxon>Magnoliopsida</taxon>
        <taxon>eudicotyledons</taxon>
        <taxon>Gunneridae</taxon>
        <taxon>Pentapetalae</taxon>
        <taxon>rosids</taxon>
        <taxon>fabids</taxon>
        <taxon>Malpighiales</taxon>
        <taxon>Passifloraceae</taxon>
        <taxon>Turnera</taxon>
    </lineage>
</organism>
<dbReference type="EMBL" id="JAKUCV010006750">
    <property type="protein sequence ID" value="KAJ4826062.1"/>
    <property type="molecule type" value="Genomic_DNA"/>
</dbReference>
<gene>
    <name evidence="1" type="ORF">Tsubulata_000721</name>
</gene>
<protein>
    <submittedName>
        <fullName evidence="1">Uncharacterized protein</fullName>
    </submittedName>
</protein>
<sequence length="85" mass="9280">MEAISVRFALEKALEMGFTEPVTCLSDLLQSEKCSSSRKNHHKPPGARAATNDACWRCIFITSMAANILKLDADLSECLNSCSSN</sequence>
<name>A0A9Q0F7B4_9ROSI</name>
<evidence type="ECO:0000313" key="1">
    <source>
        <dbReference type="EMBL" id="KAJ4826062.1"/>
    </source>
</evidence>
<reference evidence="1" key="1">
    <citation type="submission" date="2022-02" db="EMBL/GenBank/DDBJ databases">
        <authorList>
            <person name="Henning P.M."/>
            <person name="McCubbin A.G."/>
            <person name="Shore J.S."/>
        </authorList>
    </citation>
    <scope>NUCLEOTIDE SEQUENCE</scope>
    <source>
        <strain evidence="1">F60SS</strain>
        <tissue evidence="1">Leaves</tissue>
    </source>
</reference>
<comment type="caution">
    <text evidence="1">The sequence shown here is derived from an EMBL/GenBank/DDBJ whole genome shotgun (WGS) entry which is preliminary data.</text>
</comment>
<proteinExistence type="predicted"/>